<name>A0A2N4TZJ1_9BURK</name>
<gene>
    <name evidence="15" type="ORF">CR159_19465</name>
</gene>
<evidence type="ECO:0000256" key="5">
    <source>
        <dbReference type="ARBA" id="ARBA00022741"/>
    </source>
</evidence>
<feature type="domain" description="Histidine kinase" evidence="11">
    <location>
        <begin position="552"/>
        <end position="757"/>
    </location>
</feature>
<dbReference type="InterPro" id="IPR011006">
    <property type="entry name" value="CheY-like_superfamily"/>
</dbReference>
<evidence type="ECO:0000259" key="13">
    <source>
        <dbReference type="PROSITE" id="PS50893"/>
    </source>
</evidence>
<evidence type="ECO:0000313" key="15">
    <source>
        <dbReference type="EMBL" id="PLC48177.1"/>
    </source>
</evidence>
<dbReference type="PROSITE" id="PS50929">
    <property type="entry name" value="ABC_TM1F"/>
    <property type="match status" value="1"/>
</dbReference>
<dbReference type="GO" id="GO:0000160">
    <property type="term" value="P:phosphorelay signal transduction system"/>
    <property type="evidence" value="ECO:0007669"/>
    <property type="project" value="InterPro"/>
</dbReference>
<keyword evidence="2" id="KW-0813">Transport</keyword>
<dbReference type="SMART" id="SM00382">
    <property type="entry name" value="AAA"/>
    <property type="match status" value="1"/>
</dbReference>
<evidence type="ECO:0000313" key="16">
    <source>
        <dbReference type="Proteomes" id="UP000234190"/>
    </source>
</evidence>
<feature type="transmembrane region" description="Helical" evidence="10">
    <location>
        <begin position="183"/>
        <end position="203"/>
    </location>
</feature>
<keyword evidence="3" id="KW-1003">Cell membrane</keyword>
<dbReference type="Pfam" id="PF00664">
    <property type="entry name" value="ABC_membrane"/>
    <property type="match status" value="1"/>
</dbReference>
<dbReference type="InterPro" id="IPR003439">
    <property type="entry name" value="ABC_transporter-like_ATP-bd"/>
</dbReference>
<evidence type="ECO:0000256" key="1">
    <source>
        <dbReference type="ARBA" id="ARBA00004651"/>
    </source>
</evidence>
<protein>
    <submittedName>
        <fullName evidence="15">ABC transporter ATP-binding protein</fullName>
    </submittedName>
</protein>
<dbReference type="InterPro" id="IPR039421">
    <property type="entry name" value="Type_1_exporter"/>
</dbReference>
<evidence type="ECO:0000256" key="2">
    <source>
        <dbReference type="ARBA" id="ARBA00022448"/>
    </source>
</evidence>
<keyword evidence="5" id="KW-0547">Nucleotide-binding</keyword>
<keyword evidence="4 10" id="KW-0812">Transmembrane</keyword>
<keyword evidence="9" id="KW-0597">Phosphoprotein</keyword>
<evidence type="ECO:0000256" key="8">
    <source>
        <dbReference type="ARBA" id="ARBA00023136"/>
    </source>
</evidence>
<dbReference type="Gene3D" id="3.40.50.2300">
    <property type="match status" value="1"/>
</dbReference>
<feature type="domain" description="ABC transmembrane type-1" evidence="14">
    <location>
        <begin position="45"/>
        <end position="328"/>
    </location>
</feature>
<keyword evidence="7 10" id="KW-1133">Transmembrane helix</keyword>
<feature type="domain" description="Response regulatory" evidence="12">
    <location>
        <begin position="779"/>
        <end position="905"/>
    </location>
</feature>
<evidence type="ECO:0000256" key="7">
    <source>
        <dbReference type="ARBA" id="ARBA00022989"/>
    </source>
</evidence>
<dbReference type="SUPFAM" id="SSF90123">
    <property type="entry name" value="ABC transporter transmembrane region"/>
    <property type="match status" value="1"/>
</dbReference>
<evidence type="ECO:0000259" key="11">
    <source>
        <dbReference type="PROSITE" id="PS50109"/>
    </source>
</evidence>
<accession>A0A2N4TZJ1</accession>
<evidence type="ECO:0000256" key="6">
    <source>
        <dbReference type="ARBA" id="ARBA00022840"/>
    </source>
</evidence>
<dbReference type="PROSITE" id="PS50893">
    <property type="entry name" value="ABC_TRANSPORTER_2"/>
    <property type="match status" value="1"/>
</dbReference>
<evidence type="ECO:0000256" key="3">
    <source>
        <dbReference type="ARBA" id="ARBA00022475"/>
    </source>
</evidence>
<dbReference type="GO" id="GO:0016887">
    <property type="term" value="F:ATP hydrolysis activity"/>
    <property type="evidence" value="ECO:0007669"/>
    <property type="project" value="InterPro"/>
</dbReference>
<dbReference type="GO" id="GO:0140359">
    <property type="term" value="F:ABC-type transporter activity"/>
    <property type="evidence" value="ECO:0007669"/>
    <property type="project" value="InterPro"/>
</dbReference>
<dbReference type="Gene3D" id="3.40.50.300">
    <property type="entry name" value="P-loop containing nucleotide triphosphate hydrolases"/>
    <property type="match status" value="1"/>
</dbReference>
<dbReference type="InterPro" id="IPR027417">
    <property type="entry name" value="P-loop_NTPase"/>
</dbReference>
<dbReference type="PANTHER" id="PTHR24221">
    <property type="entry name" value="ATP-BINDING CASSETTE SUB-FAMILY B"/>
    <property type="match status" value="1"/>
</dbReference>
<dbReference type="InterPro" id="IPR036890">
    <property type="entry name" value="HATPase_C_sf"/>
</dbReference>
<feature type="transmembrane region" description="Helical" evidence="10">
    <location>
        <begin position="43"/>
        <end position="64"/>
    </location>
</feature>
<keyword evidence="6 15" id="KW-0067">ATP-binding</keyword>
<dbReference type="Proteomes" id="UP000234190">
    <property type="component" value="Unassembled WGS sequence"/>
</dbReference>
<evidence type="ECO:0000256" key="4">
    <source>
        <dbReference type="ARBA" id="ARBA00022692"/>
    </source>
</evidence>
<evidence type="ECO:0000259" key="14">
    <source>
        <dbReference type="PROSITE" id="PS50929"/>
    </source>
</evidence>
<dbReference type="SUPFAM" id="SSF55874">
    <property type="entry name" value="ATPase domain of HSP90 chaperone/DNA topoisomerase II/histidine kinase"/>
    <property type="match status" value="1"/>
</dbReference>
<evidence type="ECO:0000259" key="12">
    <source>
        <dbReference type="PROSITE" id="PS50110"/>
    </source>
</evidence>
<proteinExistence type="predicted"/>
<feature type="transmembrane region" description="Helical" evidence="10">
    <location>
        <begin position="70"/>
        <end position="91"/>
    </location>
</feature>
<dbReference type="InterPro" id="IPR003593">
    <property type="entry name" value="AAA+_ATPase"/>
</dbReference>
<feature type="modified residue" description="4-aspartylphosphate" evidence="9">
    <location>
        <position position="832"/>
    </location>
</feature>
<dbReference type="SMART" id="SM00448">
    <property type="entry name" value="REC"/>
    <property type="match status" value="1"/>
</dbReference>
<dbReference type="InterPro" id="IPR001789">
    <property type="entry name" value="Sig_transdc_resp-reg_receiver"/>
</dbReference>
<keyword evidence="8 10" id="KW-0472">Membrane</keyword>
<dbReference type="SUPFAM" id="SSF52540">
    <property type="entry name" value="P-loop containing nucleoside triphosphate hydrolases"/>
    <property type="match status" value="1"/>
</dbReference>
<sequence length="916" mass="99520">MEDLVNSPPSTRPGIGDTGASTFARREIFKTVGRVLWRFRRRVGAALALLILAKLFAVLVPVALKRIVDVLDSSTTTLTLPVFLLIGYALLRFSSGLFTELRDLAFARVTQTAVSDFTVRMFDHLHSLGVKFLGGRQAGALSRDVERGTTGVGFLLGTALFTVLPTLIEIVSVVAIMMMAYRFGFAAIVLVTFVVYAIFTVVFTERRTLYLRQLNDLDSAANGHLVDSLLNYETVKFYAADHVESQRLRDIMKRWIGIGVDNQRALSVLHVGQSGIIAFGVAAIMLLAGQEVVNANMTVGDLILVNAYVIQVCLPLNTLGLSFRQAREALINAERMSELLRYPPESDPAEALPELHFRGGAVEFSNVDFSYEPGRQILHGVDFRIEPGATVAVVGGSGSGKSTLARLLLHFYDVDGGSVKVDGQDVRSVSHKSLRSMIGVVPQDSALFNNTIAYNIAYGRAGATPADVIEAAKAARIHELIQSLPAQYDTLVGERGVKLSGGERQRIAIARAVLKNPPLLVFDEATSALDTRTERAIQEELDRLAQGRSTLIIAHRLSTIVAADMILVMDHGRIVERGSHGELLRAKGLYAQMWSLQRQQSELDESGSRLTAQPVNLVTLVAGVLDAMRPASEAQGIVLYPLISTDTMRVTGDPSALQQLVCDLLENAIGFTPPGGRLELRLERSEGLALISVTDGRLSAPDAVPSTVDDVQLVRVAHLLDPLQVTAILEQMGGSFDMRPARDGSGMTFSIRLPLRAVASLAPPTPAAPEQDHVLEGIRIFIADDQQEARELLAAVLEDHGAQAELFDSGVSLLSRLHESARPLWPDVLVCDISLGEPDGYQVITDIRKLEAQRGSSLAERLPAIALSGYSEREDRLRALLAGFQVHVGKPVDPRELLATILAVTRVRISPDKPVR</sequence>
<dbReference type="InterPro" id="IPR011527">
    <property type="entry name" value="ABC1_TM_dom"/>
</dbReference>
<feature type="transmembrane region" description="Helical" evidence="10">
    <location>
        <begin position="268"/>
        <end position="288"/>
    </location>
</feature>
<keyword evidence="16" id="KW-1185">Reference proteome</keyword>
<dbReference type="SUPFAM" id="SSF52172">
    <property type="entry name" value="CheY-like"/>
    <property type="match status" value="1"/>
</dbReference>
<dbReference type="EMBL" id="PDNW01000025">
    <property type="protein sequence ID" value="PLC48177.1"/>
    <property type="molecule type" value="Genomic_DNA"/>
</dbReference>
<dbReference type="InterPro" id="IPR005467">
    <property type="entry name" value="His_kinase_dom"/>
</dbReference>
<dbReference type="InterPro" id="IPR017871">
    <property type="entry name" value="ABC_transporter-like_CS"/>
</dbReference>
<reference evidence="15 16" key="1">
    <citation type="submission" date="2017-10" db="EMBL/GenBank/DDBJ databases">
        <title>Two draft genome sequences of Pusillimonas sp. strains isolated from a nitrate- and radionuclide-contaminated groundwater in Russia.</title>
        <authorList>
            <person name="Grouzdev D.S."/>
            <person name="Tourova T.P."/>
            <person name="Goeva M.A."/>
            <person name="Babich T.L."/>
            <person name="Sokolova D.S."/>
            <person name="Abdullin R."/>
            <person name="Poltaraus A.B."/>
            <person name="Toshchakov S.V."/>
            <person name="Nazina T.N."/>
        </authorList>
    </citation>
    <scope>NUCLEOTIDE SEQUENCE [LARGE SCALE GENOMIC DNA]</scope>
    <source>
        <strain evidence="15 16">JR1/69-3-13</strain>
    </source>
</reference>
<dbReference type="InterPro" id="IPR003594">
    <property type="entry name" value="HATPase_dom"/>
</dbReference>
<organism evidence="15 16">
    <name type="scientific">Pollutimonas subterranea</name>
    <dbReference type="NCBI Taxonomy" id="2045210"/>
    <lineage>
        <taxon>Bacteria</taxon>
        <taxon>Pseudomonadati</taxon>
        <taxon>Pseudomonadota</taxon>
        <taxon>Betaproteobacteria</taxon>
        <taxon>Burkholderiales</taxon>
        <taxon>Alcaligenaceae</taxon>
        <taxon>Pollutimonas</taxon>
    </lineage>
</organism>
<feature type="domain" description="ABC transporter" evidence="13">
    <location>
        <begin position="362"/>
        <end position="596"/>
    </location>
</feature>
<evidence type="ECO:0000256" key="9">
    <source>
        <dbReference type="PROSITE-ProRule" id="PRU00169"/>
    </source>
</evidence>
<dbReference type="Pfam" id="PF02518">
    <property type="entry name" value="HATPase_c"/>
    <property type="match status" value="1"/>
</dbReference>
<feature type="transmembrane region" description="Helical" evidence="10">
    <location>
        <begin position="152"/>
        <end position="177"/>
    </location>
</feature>
<dbReference type="Pfam" id="PF00005">
    <property type="entry name" value="ABC_tran"/>
    <property type="match status" value="1"/>
</dbReference>
<dbReference type="PANTHER" id="PTHR24221:SF654">
    <property type="entry name" value="ATP-BINDING CASSETTE SUB-FAMILY B MEMBER 6"/>
    <property type="match status" value="1"/>
</dbReference>
<comment type="caution">
    <text evidence="15">The sequence shown here is derived from an EMBL/GenBank/DDBJ whole genome shotgun (WGS) entry which is preliminary data.</text>
</comment>
<dbReference type="Pfam" id="PF00072">
    <property type="entry name" value="Response_reg"/>
    <property type="match status" value="1"/>
</dbReference>
<dbReference type="InterPro" id="IPR036640">
    <property type="entry name" value="ABC1_TM_sf"/>
</dbReference>
<dbReference type="PROSITE" id="PS50110">
    <property type="entry name" value="RESPONSE_REGULATORY"/>
    <property type="match status" value="1"/>
</dbReference>
<dbReference type="GO" id="GO:0005886">
    <property type="term" value="C:plasma membrane"/>
    <property type="evidence" value="ECO:0007669"/>
    <property type="project" value="UniProtKB-SubCell"/>
</dbReference>
<dbReference type="PROSITE" id="PS50109">
    <property type="entry name" value="HIS_KIN"/>
    <property type="match status" value="1"/>
</dbReference>
<dbReference type="Gene3D" id="3.30.565.10">
    <property type="entry name" value="Histidine kinase-like ATPase, C-terminal domain"/>
    <property type="match status" value="1"/>
</dbReference>
<dbReference type="GO" id="GO:0005524">
    <property type="term" value="F:ATP binding"/>
    <property type="evidence" value="ECO:0007669"/>
    <property type="project" value="UniProtKB-KW"/>
</dbReference>
<dbReference type="FunFam" id="3.40.50.300:FF:000186">
    <property type="entry name" value="ATP-binding cassette sub-family B member 7, mitochondrial"/>
    <property type="match status" value="1"/>
</dbReference>
<dbReference type="PROSITE" id="PS00211">
    <property type="entry name" value="ABC_TRANSPORTER_1"/>
    <property type="match status" value="1"/>
</dbReference>
<dbReference type="OrthoDB" id="8554730at2"/>
<dbReference type="Gene3D" id="1.20.1560.10">
    <property type="entry name" value="ABC transporter type 1, transmembrane domain"/>
    <property type="match status" value="1"/>
</dbReference>
<evidence type="ECO:0000256" key="10">
    <source>
        <dbReference type="SAM" id="Phobius"/>
    </source>
</evidence>
<dbReference type="CDD" id="cd18582">
    <property type="entry name" value="ABC_6TM_ATM1_ABCB7"/>
    <property type="match status" value="1"/>
</dbReference>
<dbReference type="AlphaFoldDB" id="A0A2N4TZJ1"/>
<dbReference type="RefSeq" id="WP_102075622.1">
    <property type="nucleotide sequence ID" value="NZ_PDNW01000025.1"/>
</dbReference>
<comment type="subcellular location">
    <subcellularLocation>
        <location evidence="1">Cell membrane</location>
        <topology evidence="1">Multi-pass membrane protein</topology>
    </subcellularLocation>
</comment>